<protein>
    <submittedName>
        <fullName evidence="4">Oxidoreductase</fullName>
    </submittedName>
</protein>
<dbReference type="InterPro" id="IPR002347">
    <property type="entry name" value="SDR_fam"/>
</dbReference>
<dbReference type="PRINTS" id="PR00081">
    <property type="entry name" value="GDHRDH"/>
</dbReference>
<comment type="caution">
    <text evidence="4">The sequence shown here is derived from an EMBL/GenBank/DDBJ whole genome shotgun (WGS) entry which is preliminary data.</text>
</comment>
<dbReference type="Gene3D" id="3.40.50.720">
    <property type="entry name" value="NAD(P)-binding Rossmann-like Domain"/>
    <property type="match status" value="1"/>
</dbReference>
<organism evidence="4 5">
    <name type="scientific">Novosphingobium pituita</name>
    <dbReference type="NCBI Taxonomy" id="3056842"/>
    <lineage>
        <taxon>Bacteria</taxon>
        <taxon>Pseudomonadati</taxon>
        <taxon>Pseudomonadota</taxon>
        <taxon>Alphaproteobacteria</taxon>
        <taxon>Sphingomonadales</taxon>
        <taxon>Sphingomonadaceae</taxon>
        <taxon>Novosphingobium</taxon>
    </lineage>
</organism>
<dbReference type="Pfam" id="PF00106">
    <property type="entry name" value="adh_short"/>
    <property type="match status" value="1"/>
</dbReference>
<dbReference type="SUPFAM" id="SSF51735">
    <property type="entry name" value="NAD(P)-binding Rossmann-fold domains"/>
    <property type="match status" value="1"/>
</dbReference>
<dbReference type="EMBL" id="BTFW01000001">
    <property type="protein sequence ID" value="GMM62246.1"/>
    <property type="molecule type" value="Genomic_DNA"/>
</dbReference>
<evidence type="ECO:0000313" key="4">
    <source>
        <dbReference type="EMBL" id="GMM62246.1"/>
    </source>
</evidence>
<dbReference type="RefSeq" id="WP_317975846.1">
    <property type="nucleotide sequence ID" value="NZ_BTFW01000001.1"/>
</dbReference>
<comment type="similarity">
    <text evidence="1 3">Belongs to the short-chain dehydrogenases/reductases (SDR) family.</text>
</comment>
<reference evidence="4 5" key="1">
    <citation type="submission" date="2023-06" db="EMBL/GenBank/DDBJ databases">
        <title>Draft genome sequence of Novosphingobium sp. strain IK01.</title>
        <authorList>
            <person name="Hatamoto M."/>
            <person name="Ikarashi T."/>
            <person name="Yamaguchi T."/>
        </authorList>
    </citation>
    <scope>NUCLEOTIDE SEQUENCE [LARGE SCALE GENOMIC DNA]</scope>
    <source>
        <strain evidence="4 5">IK01</strain>
    </source>
</reference>
<dbReference type="PRINTS" id="PR00080">
    <property type="entry name" value="SDRFAMILY"/>
</dbReference>
<dbReference type="PANTHER" id="PTHR43976">
    <property type="entry name" value="SHORT CHAIN DEHYDROGENASE"/>
    <property type="match status" value="1"/>
</dbReference>
<name>A0ABQ6PDC7_9SPHN</name>
<evidence type="ECO:0000256" key="3">
    <source>
        <dbReference type="RuleBase" id="RU000363"/>
    </source>
</evidence>
<dbReference type="PROSITE" id="PS00061">
    <property type="entry name" value="ADH_SHORT"/>
    <property type="match status" value="1"/>
</dbReference>
<keyword evidence="2" id="KW-0560">Oxidoreductase</keyword>
<dbReference type="NCBIfam" id="NF004824">
    <property type="entry name" value="PRK06180.1"/>
    <property type="match status" value="1"/>
</dbReference>
<evidence type="ECO:0000256" key="1">
    <source>
        <dbReference type="ARBA" id="ARBA00006484"/>
    </source>
</evidence>
<evidence type="ECO:0000256" key="2">
    <source>
        <dbReference type="ARBA" id="ARBA00023002"/>
    </source>
</evidence>
<dbReference type="InterPro" id="IPR051911">
    <property type="entry name" value="SDR_oxidoreductase"/>
</dbReference>
<dbReference type="InterPro" id="IPR036291">
    <property type="entry name" value="NAD(P)-bd_dom_sf"/>
</dbReference>
<dbReference type="InterPro" id="IPR020904">
    <property type="entry name" value="Sc_DH/Rdtase_CS"/>
</dbReference>
<proteinExistence type="inferred from homology"/>
<sequence>MANWFITGTSSGLGLALARAALARGDTVVGTVRAQADAQAFAALAPGRAHAMKLDVTDEAAVQVVVRTAQGLVGPLDYVVNNAGRGFTGAIEETSLEDARALFAVNVLGPMAVIKAVLPAMRARRAGHIVNVTSVSGLAAWHGTGLYGATKFALECLGRTLAQEVAPLGIRVTNVAPGGMRTAFAATRLPGAEPVIADYAQTAHVARAVLQDKHGHEPGSPERAAQAILTALDAPEPPLLLLLGEDALHYAEHEFAGLEAQIAQWKDLTLSIAAEPEVAGS</sequence>
<dbReference type="PANTHER" id="PTHR43976:SF16">
    <property type="entry name" value="SHORT-CHAIN DEHYDROGENASE_REDUCTASE FAMILY PROTEIN"/>
    <property type="match status" value="1"/>
</dbReference>
<dbReference type="Proteomes" id="UP001187221">
    <property type="component" value="Unassembled WGS sequence"/>
</dbReference>
<accession>A0ABQ6PDC7</accession>
<gene>
    <name evidence="4" type="ORF">NUTIK01_30230</name>
</gene>
<evidence type="ECO:0000313" key="5">
    <source>
        <dbReference type="Proteomes" id="UP001187221"/>
    </source>
</evidence>
<keyword evidence="5" id="KW-1185">Reference proteome</keyword>